<organism evidence="1">
    <name type="scientific">Arabidopsis thaliana</name>
    <name type="common">Mouse-ear cress</name>
    <dbReference type="NCBI Taxonomy" id="3702"/>
    <lineage>
        <taxon>Eukaryota</taxon>
        <taxon>Viridiplantae</taxon>
        <taxon>Streptophyta</taxon>
        <taxon>Embryophyta</taxon>
        <taxon>Tracheophyta</taxon>
        <taxon>Spermatophyta</taxon>
        <taxon>Magnoliopsida</taxon>
        <taxon>eudicotyledons</taxon>
        <taxon>Gunneridae</taxon>
        <taxon>Pentapetalae</taxon>
        <taxon>rosids</taxon>
        <taxon>malvids</taxon>
        <taxon>Brassicales</taxon>
        <taxon>Brassicaceae</taxon>
        <taxon>Camelineae</taxon>
        <taxon>Arabidopsis</taxon>
    </lineage>
</organism>
<name>Q9LHC5_ARATH</name>
<sequence length="156" mass="17933">MIVGSSSKIVSDYFLTNIVVRHCIRTLLKIGRYLLRRFPDNVIPDGFPTKYFRWVTDVVVFSDGLLTLLYFPTGYQKSFILRGKHTVDLSALVGRDAGESFLSLKFKTTELSNISITNGCYASMRSPSGVSHSLFLQVFLMMWWKIRVWFCLIMID</sequence>
<proteinExistence type="predicted"/>
<dbReference type="AlphaFoldDB" id="Q9LHC5"/>
<dbReference type="EMBL" id="AP002052">
    <property type="protein sequence ID" value="BAB02261.1"/>
    <property type="molecule type" value="Genomic_DNA"/>
</dbReference>
<evidence type="ECO:0000313" key="1">
    <source>
        <dbReference type="EMBL" id="BAB02261.1"/>
    </source>
</evidence>
<reference key="2">
    <citation type="journal article" date="2000" name="Nature">
        <title>Sequence and analysis of chromosome 3 of the plant Arabidopsis thaliana.</title>
        <authorList>
            <consortium name="European Union Chromosome 3 Arabidopsis Sequencing Consortium"/>
            <consortium name="Institute for Genomic Research"/>
            <consortium name="Kazusa DNA Research Institute"/>
            <person name="Salanoubat M."/>
            <person name="Lemcke K."/>
            <person name="Rieger M."/>
            <person name="Ansorge W."/>
            <person name="Unseld M."/>
            <person name="Fartmann B."/>
            <person name="Valle G."/>
            <person name="Blocker H."/>
            <person name="Perez-Alonso M."/>
            <person name="Obermaier B."/>
            <person name="Delseny M."/>
            <person name="Boutry M."/>
            <person name="Grivell L.A."/>
            <person name="Mache R."/>
            <person name="Puigdomenech P."/>
            <person name="De Simone V."/>
            <person name="Choisne N."/>
            <person name="Artiguenave F."/>
            <person name="Robert C."/>
            <person name="Brottier P."/>
            <person name="Wincker P."/>
            <person name="Cattolico L."/>
            <person name="Weissenbach J."/>
            <person name="Saurin W."/>
            <person name="Quetier F."/>
            <person name="Schafer M."/>
            <person name="Muller-Auer S."/>
            <person name="Gabel C."/>
            <person name="Fuchs M."/>
            <person name="Benes V."/>
            <person name="Wurmbach E."/>
            <person name="Drzonek H."/>
            <person name="Erfle H."/>
            <person name="Jordan N."/>
            <person name="Bangert S."/>
            <person name="Wiedelmann R."/>
            <person name="Kranz H."/>
            <person name="Voss H."/>
            <person name="Holland R."/>
            <person name="Brandt P."/>
            <person name="Nyakatura G."/>
            <person name="Vezzi A."/>
            <person name="D'Angelo M."/>
            <person name="Pallavicini A."/>
            <person name="Toppo S."/>
            <person name="Simionati B."/>
            <person name="Conrad A."/>
            <person name="Hornischer K."/>
            <person name="Kauer G."/>
            <person name="Lohnert T.H."/>
            <person name="Nordsiek G."/>
            <person name="Reichelt J."/>
            <person name="Scharfe M."/>
            <person name="Schon O."/>
            <person name="Bargues M."/>
            <person name="Terol J."/>
            <person name="Climent J."/>
            <person name="Navarro P."/>
            <person name="Collado C."/>
            <person name="Perez-Perez A."/>
            <person name="Ottenwalder B."/>
            <person name="Duchemin D."/>
            <person name="Cooke R."/>
            <person name="Laudie M."/>
            <person name="Berger-Llauro C."/>
            <person name="Purnelle B."/>
            <person name="Masuy D."/>
            <person name="de Haan M."/>
            <person name="Maarse A.C."/>
            <person name="Alcaraz J.P."/>
            <person name="Cottet A."/>
            <person name="Casacuberta E."/>
            <person name="Monfort A."/>
            <person name="Argiriou A."/>
            <person name="flores M."/>
            <person name="Liguori R."/>
            <person name="Vitale D."/>
            <person name="Mannhaupt G."/>
            <person name="Haase D."/>
            <person name="Schoof H."/>
            <person name="Rudd S."/>
            <person name="Zaccaria P."/>
            <person name="Mewes H.W."/>
            <person name="Mayer K.F."/>
            <person name="Kaul S."/>
            <person name="Town C.D."/>
            <person name="Koo H.L."/>
            <person name="Tallon L.J."/>
            <person name="Jenkins J."/>
            <person name="Rooney T."/>
            <person name="Rizzo M."/>
            <person name="Walts A."/>
            <person name="Utterback T."/>
            <person name="Fujii C.Y."/>
            <person name="Shea T.P."/>
            <person name="Creasy T.H."/>
            <person name="Haas B."/>
            <person name="Maiti R."/>
            <person name="Wu D."/>
            <person name="Peterson J."/>
            <person name="Van Aken S."/>
            <person name="Pai G."/>
            <person name="Militscher J."/>
            <person name="Sellers P."/>
            <person name="Gill J.E."/>
            <person name="Feldblyum T.V."/>
            <person name="Preuss D."/>
            <person name="Lin X."/>
            <person name="Nierman W.C."/>
            <person name="Salzberg S.L."/>
            <person name="White O."/>
            <person name="Venter J.C."/>
            <person name="Fraser C.M."/>
            <person name="Kaneko T."/>
            <person name="Nakamura Y."/>
            <person name="Sato S."/>
            <person name="Kato T."/>
            <person name="Asamizu E."/>
            <person name="Sasamoto S."/>
            <person name="Kimura T."/>
            <person name="Idesawa K."/>
            <person name="Kawashima K."/>
            <person name="Kishida Y."/>
            <person name="Kiyokawa C."/>
            <person name="Kohara M."/>
            <person name="Matsumoto M."/>
            <person name="Matsuno A."/>
            <person name="Muraki A."/>
            <person name="Nakayama S."/>
            <person name="Nakazaki N."/>
            <person name="Shinpo S."/>
            <person name="Takeuchi C."/>
            <person name="Wada T."/>
            <person name="Watanabe A."/>
            <person name="Yamada M."/>
            <person name="Yasuda M."/>
            <person name="Tabata S."/>
        </authorList>
    </citation>
    <scope>NUCLEOTIDE SEQUENCE [LARGE SCALE GENOMIC DNA]</scope>
    <source>
        <strain>cv. Columbia</strain>
    </source>
</reference>
<reference evidence="1" key="1">
    <citation type="journal article" date="2000" name="DNA Res.">
        <title>Structural analysis of Arabidopsis thaliana chromosome 3. II. Sequence features of the 4,251,695 bp regions covered by 90 P1, TAC and BAC clones.</title>
        <authorList>
            <person name="Nakamura Y."/>
        </authorList>
    </citation>
    <scope>NUCLEOTIDE SEQUENCE [LARGE SCALE GENOMIC DNA]</scope>
</reference>
<protein>
    <submittedName>
        <fullName evidence="1">Uncharacterized protein</fullName>
    </submittedName>
</protein>
<accession>Q9LHC5</accession>